<feature type="compositionally biased region" description="Low complexity" evidence="1">
    <location>
        <begin position="218"/>
        <end position="229"/>
    </location>
</feature>
<dbReference type="AlphaFoldDB" id="A0AAZ3PDL5"/>
<dbReference type="GeneTree" id="ENSGT00440000037780"/>
<proteinExistence type="predicted"/>
<reference evidence="3" key="1">
    <citation type="journal article" date="2018" name="PLoS ONE">
        <title>Chinook salmon (Oncorhynchus tshawytscha) genome and transcriptome.</title>
        <authorList>
            <person name="Christensen K.A."/>
            <person name="Leong J.S."/>
            <person name="Sakhrani D."/>
            <person name="Biagi C.A."/>
            <person name="Minkley D.R."/>
            <person name="Withler R.E."/>
            <person name="Rondeau E.B."/>
            <person name="Koop B.F."/>
            <person name="Devlin R.H."/>
        </authorList>
    </citation>
    <scope>NUCLEOTIDE SEQUENCE [LARGE SCALE GENOMIC DNA]</scope>
</reference>
<feature type="compositionally biased region" description="Polar residues" evidence="1">
    <location>
        <begin position="192"/>
        <end position="208"/>
    </location>
</feature>
<keyword evidence="3" id="KW-1185">Reference proteome</keyword>
<dbReference type="Proteomes" id="UP000694402">
    <property type="component" value="Unassembled WGS sequence"/>
</dbReference>
<evidence type="ECO:0000313" key="3">
    <source>
        <dbReference type="Proteomes" id="UP000694402"/>
    </source>
</evidence>
<gene>
    <name evidence="2" type="primary">LOC112228047</name>
</gene>
<feature type="region of interest" description="Disordered" evidence="1">
    <location>
        <begin position="125"/>
        <end position="159"/>
    </location>
</feature>
<reference evidence="2" key="2">
    <citation type="submission" date="2025-08" db="UniProtKB">
        <authorList>
            <consortium name="Ensembl"/>
        </authorList>
    </citation>
    <scope>IDENTIFICATION</scope>
</reference>
<sequence>MQGNNRDSAMGATTEGIHSPTRHSSTHRRVTPVVITAMTRCETPQMPLHHVKCFGGLTVLTTNTLTARGMAGQRQSTRSGPERGMEGPVILHRKIHTTTAPIIAAPIHIRTPARHQTHHMKIKMTGQSTSVPLGRSTTTTAGPRSHSGRNPKSGWREAQLRASCRAVSPPGMATAPPATAGLSRGWCGLPNTSPGANYLPSRTPTSPDVTGRPKRSRTTTTRATACSPRYHPEGEVSTGASKLGPRDRSCFSISRPSDC</sequence>
<feature type="region of interest" description="Disordered" evidence="1">
    <location>
        <begin position="1"/>
        <end position="28"/>
    </location>
</feature>
<accession>A0AAZ3PDL5</accession>
<dbReference type="Ensembl" id="ENSOTST00005142063.1">
    <property type="protein sequence ID" value="ENSOTSP00005113954.1"/>
    <property type="gene ID" value="ENSOTSG00005041777.2"/>
</dbReference>
<feature type="region of interest" description="Disordered" evidence="1">
    <location>
        <begin position="192"/>
        <end position="259"/>
    </location>
</feature>
<feature type="compositionally biased region" description="Polar residues" evidence="1">
    <location>
        <begin position="125"/>
        <end position="142"/>
    </location>
</feature>
<evidence type="ECO:0000256" key="1">
    <source>
        <dbReference type="SAM" id="MobiDB-lite"/>
    </source>
</evidence>
<reference evidence="2" key="3">
    <citation type="submission" date="2025-09" db="UniProtKB">
        <authorList>
            <consortium name="Ensembl"/>
        </authorList>
    </citation>
    <scope>IDENTIFICATION</scope>
</reference>
<organism evidence="2 3">
    <name type="scientific">Oncorhynchus tshawytscha</name>
    <name type="common">Chinook salmon</name>
    <name type="synonym">Salmo tshawytscha</name>
    <dbReference type="NCBI Taxonomy" id="74940"/>
    <lineage>
        <taxon>Eukaryota</taxon>
        <taxon>Metazoa</taxon>
        <taxon>Chordata</taxon>
        <taxon>Craniata</taxon>
        <taxon>Vertebrata</taxon>
        <taxon>Euteleostomi</taxon>
        <taxon>Actinopterygii</taxon>
        <taxon>Neopterygii</taxon>
        <taxon>Teleostei</taxon>
        <taxon>Protacanthopterygii</taxon>
        <taxon>Salmoniformes</taxon>
        <taxon>Salmonidae</taxon>
        <taxon>Salmoninae</taxon>
        <taxon>Oncorhynchus</taxon>
    </lineage>
</organism>
<evidence type="ECO:0000313" key="2">
    <source>
        <dbReference type="Ensembl" id="ENSOTSP00005113954.1"/>
    </source>
</evidence>
<protein>
    <submittedName>
        <fullName evidence="2">Uncharacterized protein</fullName>
    </submittedName>
</protein>
<name>A0AAZ3PDL5_ONCTS</name>